<evidence type="ECO:0000256" key="5">
    <source>
        <dbReference type="ARBA" id="ARBA00023014"/>
    </source>
</evidence>
<dbReference type="PROSITE" id="PS01231">
    <property type="entry name" value="TRMA_2"/>
    <property type="match status" value="1"/>
</dbReference>
<dbReference type="InterPro" id="IPR010280">
    <property type="entry name" value="U5_MeTrfase_fam"/>
</dbReference>
<feature type="binding site" evidence="6">
    <location>
        <position position="540"/>
    </location>
    <ligand>
        <name>S-adenosyl-L-methionine</name>
        <dbReference type="ChEBI" id="CHEBI:59789"/>
    </ligand>
</feature>
<dbReference type="InterPro" id="IPR012340">
    <property type="entry name" value="NA-bd_OB-fold"/>
</dbReference>
<feature type="compositionally biased region" description="Low complexity" evidence="8">
    <location>
        <begin position="202"/>
        <end position="212"/>
    </location>
</feature>
<feature type="binding site" evidence="6">
    <location>
        <position position="588"/>
    </location>
    <ligand>
        <name>S-adenosyl-L-methionine</name>
        <dbReference type="ChEBI" id="CHEBI:59789"/>
    </ligand>
</feature>
<feature type="region of interest" description="Disordered" evidence="8">
    <location>
        <begin position="202"/>
        <end position="228"/>
    </location>
</feature>
<keyword evidence="3 6" id="KW-0808">Transferase</keyword>
<evidence type="ECO:0000256" key="4">
    <source>
        <dbReference type="ARBA" id="ARBA00022691"/>
    </source>
</evidence>
<accession>A0A4Y6UZB2</accession>
<protein>
    <submittedName>
        <fullName evidence="10">23S rRNA (Uracil(1939)-C(5))-methyltransferase RlmD</fullName>
        <ecNumber evidence="10">2.1.1.190</ecNumber>
    </submittedName>
</protein>
<dbReference type="InterPro" id="IPR002792">
    <property type="entry name" value="TRAM_dom"/>
</dbReference>
<dbReference type="GO" id="GO:0070041">
    <property type="term" value="F:rRNA (uridine-C5-)-methyltransferase activity"/>
    <property type="evidence" value="ECO:0007669"/>
    <property type="project" value="TreeGrafter"/>
</dbReference>
<evidence type="ECO:0000256" key="2">
    <source>
        <dbReference type="ARBA" id="ARBA00022603"/>
    </source>
</evidence>
<feature type="domain" description="TRAM" evidence="9">
    <location>
        <begin position="61"/>
        <end position="119"/>
    </location>
</feature>
<evidence type="ECO:0000313" key="10">
    <source>
        <dbReference type="EMBL" id="QDH21930.1"/>
    </source>
</evidence>
<dbReference type="CDD" id="cd02440">
    <property type="entry name" value="AdoMet_MTases"/>
    <property type="match status" value="1"/>
</dbReference>
<feature type="compositionally biased region" description="Low complexity" evidence="8">
    <location>
        <begin position="218"/>
        <end position="228"/>
    </location>
</feature>
<dbReference type="Gene3D" id="2.40.50.1070">
    <property type="match status" value="1"/>
</dbReference>
<sequence length="659" mass="69201">MNKNNSSRGSAGKSGGQGRGGKSKPPVGSSAGGSRRGGAGRTNAGRGRGGARPEEEIEGLPVAKNDEVNLDIIGMNHNGEGVGRADGYTLFVPGALPGEKISAKVINTKKQYGYAKMNLLLQASPSRVEAPCEIFDRCGGCQIQHMDYPAQLEWKRQQVADSLQRIGKLNVRAFGAPSAGEASHGAEAGEPLEGDTRVSADTAEAGAHAAGPGEAGRPGDAAYEVSPAAAESASSGSLAAGYAPEASSGQPLPALEAAAFGGGEGRENGPAPAGGEAAEAGAPGALAGAGGAQSADAAAQEAAAPVSGADAAGEEALGVLVPPTLGMSDPWRYRNKAQVPMGEEKGRLIGGFYARGTHRIVDMETCIIQHEANDEMVETVKAIGRELGITAYDEETGRGLLRHVVVKVAFSTGEKMVVLVTNSERLPKSEQWIAAIRERVPGVQSICHNANMRQTNVIFGETTTVLWGQEVIHDYIGDIKFAISARSFYQVNPAQTEVLYGKTLEYAGLTGEETVIDAYCGIGTISLFLAQKAKRVYGVEIVKEAIEDARKNAEINGITNAEFEVGASEDVIPRWREQGITPDVIVVDPPRKGCDIRLLETIIEMKPQRVVYVSCNPATLARDLRVLEDGGFKTTKVQPVDMFPQTVHVEAVALLVRQD</sequence>
<feature type="compositionally biased region" description="Low complexity" evidence="8">
    <location>
        <begin position="1"/>
        <end position="11"/>
    </location>
</feature>
<feature type="active site" description="Nucleophile" evidence="6">
    <location>
        <position position="615"/>
    </location>
</feature>
<dbReference type="SUPFAM" id="SSF50249">
    <property type="entry name" value="Nucleic acid-binding proteins"/>
    <property type="match status" value="1"/>
</dbReference>
<dbReference type="InterPro" id="IPR029063">
    <property type="entry name" value="SAM-dependent_MTases_sf"/>
</dbReference>
<dbReference type="PANTHER" id="PTHR11061:SF30">
    <property type="entry name" value="TRNA (URACIL(54)-C(5))-METHYLTRANSFERASE"/>
    <property type="match status" value="1"/>
</dbReference>
<dbReference type="KEGG" id="saca:FFV09_14455"/>
<evidence type="ECO:0000256" key="7">
    <source>
        <dbReference type="PROSITE-ProRule" id="PRU10015"/>
    </source>
</evidence>
<feature type="compositionally biased region" description="Low complexity" evidence="8">
    <location>
        <begin position="268"/>
        <end position="293"/>
    </location>
</feature>
<dbReference type="OrthoDB" id="9804590at2"/>
<feature type="active site" evidence="7">
    <location>
        <position position="615"/>
    </location>
</feature>
<dbReference type="FunFam" id="3.40.50.150:FF:000009">
    <property type="entry name" value="23S rRNA (Uracil(1939)-C(5))-methyltransferase RlmD"/>
    <property type="match status" value="1"/>
</dbReference>
<keyword evidence="4 6" id="KW-0949">S-adenosyl-L-methionine</keyword>
<evidence type="ECO:0000256" key="1">
    <source>
        <dbReference type="ARBA" id="ARBA00022485"/>
    </source>
</evidence>
<dbReference type="GO" id="GO:0070475">
    <property type="term" value="P:rRNA base methylation"/>
    <property type="evidence" value="ECO:0007669"/>
    <property type="project" value="TreeGrafter"/>
</dbReference>
<dbReference type="GO" id="GO:0051539">
    <property type="term" value="F:4 iron, 4 sulfur cluster binding"/>
    <property type="evidence" value="ECO:0007669"/>
    <property type="project" value="UniProtKB-KW"/>
</dbReference>
<evidence type="ECO:0000256" key="8">
    <source>
        <dbReference type="SAM" id="MobiDB-lite"/>
    </source>
</evidence>
<dbReference type="PROSITE" id="PS50926">
    <property type="entry name" value="TRAM"/>
    <property type="match status" value="1"/>
</dbReference>
<dbReference type="SUPFAM" id="SSF53335">
    <property type="entry name" value="S-adenosyl-L-methionine-dependent methyltransferases"/>
    <property type="match status" value="1"/>
</dbReference>
<dbReference type="FunFam" id="2.40.50.1070:FF:000003">
    <property type="entry name" value="23S rRNA (Uracil-5-)-methyltransferase RumA"/>
    <property type="match status" value="1"/>
</dbReference>
<dbReference type="PANTHER" id="PTHR11061">
    <property type="entry name" value="RNA M5U METHYLTRANSFERASE"/>
    <property type="match status" value="1"/>
</dbReference>
<evidence type="ECO:0000259" key="9">
    <source>
        <dbReference type="PROSITE" id="PS50926"/>
    </source>
</evidence>
<dbReference type="EMBL" id="CP041217">
    <property type="protein sequence ID" value="QDH21930.1"/>
    <property type="molecule type" value="Genomic_DNA"/>
</dbReference>
<gene>
    <name evidence="10" type="primary">rlmD</name>
    <name evidence="10" type="ORF">FFV09_14455</name>
</gene>
<dbReference type="FunFam" id="2.40.50.140:FF:000097">
    <property type="entry name" value="23S rRNA (uracil(1939)-C(5))-methyltransferase RlmD"/>
    <property type="match status" value="1"/>
</dbReference>
<name>A0A4Y6UZB2_SACBS</name>
<dbReference type="NCBIfam" id="TIGR00479">
    <property type="entry name" value="rumA"/>
    <property type="match status" value="1"/>
</dbReference>
<keyword evidence="2 6" id="KW-0489">Methyltransferase</keyword>
<dbReference type="InterPro" id="IPR030390">
    <property type="entry name" value="MeTrfase_TrmA_AS"/>
</dbReference>
<dbReference type="AlphaFoldDB" id="A0A4Y6UZB2"/>
<comment type="similarity">
    <text evidence="6">Belongs to the class I-like SAM-binding methyltransferase superfamily. RNA M5U methyltransferase family.</text>
</comment>
<dbReference type="InterPro" id="IPR030391">
    <property type="entry name" value="MeTrfase_TrmA_CS"/>
</dbReference>
<keyword evidence="11" id="KW-1185">Reference proteome</keyword>
<dbReference type="Gene3D" id="3.40.50.150">
    <property type="entry name" value="Vaccinia Virus protein VP39"/>
    <property type="match status" value="2"/>
</dbReference>
<keyword evidence="5" id="KW-0411">Iron-sulfur</keyword>
<keyword evidence="1" id="KW-0479">Metal-binding</keyword>
<feature type="region of interest" description="Disordered" evidence="8">
    <location>
        <begin position="1"/>
        <end position="62"/>
    </location>
</feature>
<evidence type="ECO:0000256" key="3">
    <source>
        <dbReference type="ARBA" id="ARBA00022679"/>
    </source>
</evidence>
<dbReference type="Proteomes" id="UP000316968">
    <property type="component" value="Chromosome"/>
</dbReference>
<evidence type="ECO:0000313" key="11">
    <source>
        <dbReference type="Proteomes" id="UP000316968"/>
    </source>
</evidence>
<dbReference type="Gene3D" id="2.40.50.140">
    <property type="entry name" value="Nucleic acid-binding proteins"/>
    <property type="match status" value="1"/>
</dbReference>
<reference evidence="10 11" key="1">
    <citation type="submission" date="2019-06" db="EMBL/GenBank/DDBJ databases">
        <title>Saccharibacillus brassicae sp. nov., an endophytic bacterium isolated from Chinese cabbage seeds (Brassica pekinensis).</title>
        <authorList>
            <person name="Jiang L."/>
            <person name="Lee J."/>
            <person name="Kim S.W."/>
        </authorList>
    </citation>
    <scope>NUCLEOTIDE SEQUENCE [LARGE SCALE GENOMIC DNA]</scope>
    <source>
        <strain evidence="11">KCTC 43072 / ATSA2</strain>
    </source>
</reference>
<feature type="region of interest" description="Disordered" evidence="8">
    <location>
        <begin position="259"/>
        <end position="293"/>
    </location>
</feature>
<dbReference type="Pfam" id="PF01938">
    <property type="entry name" value="TRAM"/>
    <property type="match status" value="1"/>
</dbReference>
<dbReference type="PROSITE" id="PS01230">
    <property type="entry name" value="TRMA_1"/>
    <property type="match status" value="1"/>
</dbReference>
<keyword evidence="1" id="KW-0408">Iron</keyword>
<organism evidence="10 11">
    <name type="scientific">Saccharibacillus brassicae</name>
    <dbReference type="NCBI Taxonomy" id="2583377"/>
    <lineage>
        <taxon>Bacteria</taxon>
        <taxon>Bacillati</taxon>
        <taxon>Bacillota</taxon>
        <taxon>Bacilli</taxon>
        <taxon>Bacillales</taxon>
        <taxon>Paenibacillaceae</taxon>
        <taxon>Saccharibacillus</taxon>
    </lineage>
</organism>
<keyword evidence="1" id="KW-0004">4Fe-4S</keyword>
<proteinExistence type="inferred from homology"/>
<feature type="compositionally biased region" description="Gly residues" evidence="8">
    <location>
        <begin position="30"/>
        <end position="50"/>
    </location>
</feature>
<dbReference type="EC" id="2.1.1.190" evidence="10"/>
<dbReference type="Pfam" id="PF05958">
    <property type="entry name" value="tRNA_U5-meth_tr"/>
    <property type="match status" value="1"/>
</dbReference>
<dbReference type="RefSeq" id="WP_141448474.1">
    <property type="nucleotide sequence ID" value="NZ_CP041217.1"/>
</dbReference>
<dbReference type="PROSITE" id="PS51687">
    <property type="entry name" value="SAM_MT_RNA_M5U"/>
    <property type="match status" value="1"/>
</dbReference>
<feature type="binding site" evidence="6">
    <location>
        <position position="519"/>
    </location>
    <ligand>
        <name>S-adenosyl-L-methionine</name>
        <dbReference type="ChEBI" id="CHEBI:59789"/>
    </ligand>
</feature>
<evidence type="ECO:0000256" key="6">
    <source>
        <dbReference type="PROSITE-ProRule" id="PRU01024"/>
    </source>
</evidence>
<feature type="binding site" evidence="6">
    <location>
        <position position="490"/>
    </location>
    <ligand>
        <name>S-adenosyl-L-methionine</name>
        <dbReference type="ChEBI" id="CHEBI:59789"/>
    </ligand>
</feature>